<evidence type="ECO:0000313" key="3">
    <source>
        <dbReference type="Proteomes" id="UP000664203"/>
    </source>
</evidence>
<name>A0A8H3IIG1_9LECA</name>
<dbReference type="InterPro" id="IPR029058">
    <property type="entry name" value="AB_hydrolase_fold"/>
</dbReference>
<gene>
    <name evidence="2" type="ORF">ALECFALPRED_004275</name>
</gene>
<comment type="caution">
    <text evidence="2">The sequence shown here is derived from an EMBL/GenBank/DDBJ whole genome shotgun (WGS) entry which is preliminary data.</text>
</comment>
<keyword evidence="3" id="KW-1185">Reference proteome</keyword>
<sequence length="253" mass="26940">MANPTIIIVPAACQTPAHYQPLASALQAANFTVAVIPLPSVGASPGLKSFDEDVAAVHKVVSSLVDDGDEVVVLMHSYGGLPGSAAMKGLGAKERAKDGKKGWVKRLVYVASYALREGEALPSKGDLEVMRSYGEGFDEKAGTILISKDAALYAMFHDIPVSEGEHWASLLEPHSVGAMWSDQTYAAFKDIPSTYVVCELDRIVSVEEQEGMIGNAKAVEPSAFDAVERLQSGHEPIFSKVGELVGVVERAVR</sequence>
<dbReference type="PANTHER" id="PTHR37017:SF11">
    <property type="entry name" value="ESTERASE_LIPASE_THIOESTERASE DOMAIN-CONTAINING PROTEIN"/>
    <property type="match status" value="1"/>
</dbReference>
<evidence type="ECO:0000259" key="1">
    <source>
        <dbReference type="Pfam" id="PF12697"/>
    </source>
</evidence>
<accession>A0A8H3IIG1</accession>
<proteinExistence type="predicted"/>
<evidence type="ECO:0000313" key="2">
    <source>
        <dbReference type="EMBL" id="CAF9929212.1"/>
    </source>
</evidence>
<feature type="domain" description="AB hydrolase-1" evidence="1">
    <location>
        <begin position="6"/>
        <end position="238"/>
    </location>
</feature>
<protein>
    <recommendedName>
        <fullName evidence="1">AB hydrolase-1 domain-containing protein</fullName>
    </recommendedName>
</protein>
<organism evidence="2 3">
    <name type="scientific">Alectoria fallacina</name>
    <dbReference type="NCBI Taxonomy" id="1903189"/>
    <lineage>
        <taxon>Eukaryota</taxon>
        <taxon>Fungi</taxon>
        <taxon>Dikarya</taxon>
        <taxon>Ascomycota</taxon>
        <taxon>Pezizomycotina</taxon>
        <taxon>Lecanoromycetes</taxon>
        <taxon>OSLEUM clade</taxon>
        <taxon>Lecanoromycetidae</taxon>
        <taxon>Lecanorales</taxon>
        <taxon>Lecanorineae</taxon>
        <taxon>Parmeliaceae</taxon>
        <taxon>Alectoria</taxon>
    </lineage>
</organism>
<dbReference type="InterPro" id="IPR000073">
    <property type="entry name" value="AB_hydrolase_1"/>
</dbReference>
<dbReference type="Pfam" id="PF12697">
    <property type="entry name" value="Abhydrolase_6"/>
    <property type="match status" value="1"/>
</dbReference>
<dbReference type="PANTHER" id="PTHR37017">
    <property type="entry name" value="AB HYDROLASE-1 DOMAIN-CONTAINING PROTEIN-RELATED"/>
    <property type="match status" value="1"/>
</dbReference>
<dbReference type="Gene3D" id="3.40.50.1820">
    <property type="entry name" value="alpha/beta hydrolase"/>
    <property type="match status" value="1"/>
</dbReference>
<dbReference type="EMBL" id="CAJPDR010000264">
    <property type="protein sequence ID" value="CAF9929212.1"/>
    <property type="molecule type" value="Genomic_DNA"/>
</dbReference>
<dbReference type="SUPFAM" id="SSF53474">
    <property type="entry name" value="alpha/beta-Hydrolases"/>
    <property type="match status" value="1"/>
</dbReference>
<dbReference type="OrthoDB" id="1263307at2759"/>
<dbReference type="Proteomes" id="UP000664203">
    <property type="component" value="Unassembled WGS sequence"/>
</dbReference>
<dbReference type="InterPro" id="IPR052897">
    <property type="entry name" value="Sec-Metab_Biosynth_Hydrolase"/>
</dbReference>
<reference evidence="2" key="1">
    <citation type="submission" date="2021-03" db="EMBL/GenBank/DDBJ databases">
        <authorList>
            <person name="Tagirdzhanova G."/>
        </authorList>
    </citation>
    <scope>NUCLEOTIDE SEQUENCE</scope>
</reference>
<dbReference type="AlphaFoldDB" id="A0A8H3IIG1"/>